<keyword evidence="7 10" id="KW-0472">Membrane</keyword>
<dbReference type="EMBL" id="JBHRYH010000014">
    <property type="protein sequence ID" value="MFC3625853.1"/>
    <property type="molecule type" value="Genomic_DNA"/>
</dbReference>
<keyword evidence="9 10" id="KW-0998">Cell outer membrane</keyword>
<keyword evidence="6 11" id="KW-0798">TonB box</keyword>
<evidence type="ECO:0000256" key="7">
    <source>
        <dbReference type="ARBA" id="ARBA00023136"/>
    </source>
</evidence>
<keyword evidence="17" id="KW-1185">Reference proteome</keyword>
<evidence type="ECO:0000256" key="5">
    <source>
        <dbReference type="ARBA" id="ARBA00022692"/>
    </source>
</evidence>
<evidence type="ECO:0000256" key="11">
    <source>
        <dbReference type="RuleBase" id="RU003357"/>
    </source>
</evidence>
<evidence type="ECO:0000256" key="10">
    <source>
        <dbReference type="PROSITE-ProRule" id="PRU01360"/>
    </source>
</evidence>
<dbReference type="InterPro" id="IPR037066">
    <property type="entry name" value="Plug_dom_sf"/>
</dbReference>
<comment type="caution">
    <text evidence="16">The sequence shown here is derived from an EMBL/GenBank/DDBJ whole genome shotgun (WGS) entry which is preliminary data.</text>
</comment>
<dbReference type="PANTHER" id="PTHR30069">
    <property type="entry name" value="TONB-DEPENDENT OUTER MEMBRANE RECEPTOR"/>
    <property type="match status" value="1"/>
</dbReference>
<keyword evidence="3 10" id="KW-0813">Transport</keyword>
<dbReference type="Pfam" id="PF07715">
    <property type="entry name" value="Plug"/>
    <property type="match status" value="1"/>
</dbReference>
<evidence type="ECO:0000259" key="14">
    <source>
        <dbReference type="Pfam" id="PF00593"/>
    </source>
</evidence>
<dbReference type="InterPro" id="IPR036942">
    <property type="entry name" value="Beta-barrel_TonB_sf"/>
</dbReference>
<protein>
    <submittedName>
        <fullName evidence="16">TonB-dependent receptor</fullName>
    </submittedName>
</protein>
<evidence type="ECO:0000313" key="16">
    <source>
        <dbReference type="EMBL" id="MFC3625853.1"/>
    </source>
</evidence>
<dbReference type="InterPro" id="IPR012910">
    <property type="entry name" value="Plug_dom"/>
</dbReference>
<evidence type="ECO:0000313" key="17">
    <source>
        <dbReference type="Proteomes" id="UP001595636"/>
    </source>
</evidence>
<evidence type="ECO:0000256" key="13">
    <source>
        <dbReference type="SAM" id="SignalP"/>
    </source>
</evidence>
<feature type="chain" id="PRO_5045848790" evidence="13">
    <location>
        <begin position="22"/>
        <end position="654"/>
    </location>
</feature>
<organism evidence="16 17">
    <name type="scientific">Vogesella amnigena</name>
    <dbReference type="NCBI Taxonomy" id="1507449"/>
    <lineage>
        <taxon>Bacteria</taxon>
        <taxon>Pseudomonadati</taxon>
        <taxon>Pseudomonadota</taxon>
        <taxon>Betaproteobacteria</taxon>
        <taxon>Neisseriales</taxon>
        <taxon>Chromobacteriaceae</taxon>
        <taxon>Vogesella</taxon>
    </lineage>
</organism>
<dbReference type="PANTHER" id="PTHR30069:SF27">
    <property type="entry name" value="BLL4766 PROTEIN"/>
    <property type="match status" value="1"/>
</dbReference>
<accession>A0ABV7TSX8</accession>
<keyword evidence="13" id="KW-0732">Signal</keyword>
<feature type="domain" description="TonB-dependent receptor plug" evidence="15">
    <location>
        <begin position="41"/>
        <end position="150"/>
    </location>
</feature>
<dbReference type="Proteomes" id="UP001595636">
    <property type="component" value="Unassembled WGS sequence"/>
</dbReference>
<evidence type="ECO:0000256" key="4">
    <source>
        <dbReference type="ARBA" id="ARBA00022452"/>
    </source>
</evidence>
<keyword evidence="5 10" id="KW-0812">Transmembrane</keyword>
<feature type="signal peptide" evidence="13">
    <location>
        <begin position="1"/>
        <end position="21"/>
    </location>
</feature>
<dbReference type="CDD" id="cd01347">
    <property type="entry name" value="ligand_gated_channel"/>
    <property type="match status" value="1"/>
</dbReference>
<evidence type="ECO:0000256" key="9">
    <source>
        <dbReference type="ARBA" id="ARBA00023237"/>
    </source>
</evidence>
<evidence type="ECO:0000256" key="6">
    <source>
        <dbReference type="ARBA" id="ARBA00023077"/>
    </source>
</evidence>
<proteinExistence type="inferred from homology"/>
<evidence type="ECO:0000256" key="12">
    <source>
        <dbReference type="SAM" id="MobiDB-lite"/>
    </source>
</evidence>
<reference evidence="17" key="1">
    <citation type="journal article" date="2019" name="Int. J. Syst. Evol. Microbiol.">
        <title>The Global Catalogue of Microorganisms (GCM) 10K type strain sequencing project: providing services to taxonomists for standard genome sequencing and annotation.</title>
        <authorList>
            <consortium name="The Broad Institute Genomics Platform"/>
            <consortium name="The Broad Institute Genome Sequencing Center for Infectious Disease"/>
            <person name="Wu L."/>
            <person name="Ma J."/>
        </authorList>
    </citation>
    <scope>NUCLEOTIDE SEQUENCE [LARGE SCALE GENOMIC DNA]</scope>
    <source>
        <strain evidence="17">KCTC 42195</strain>
    </source>
</reference>
<evidence type="ECO:0000256" key="3">
    <source>
        <dbReference type="ARBA" id="ARBA00022448"/>
    </source>
</evidence>
<evidence type="ECO:0000256" key="8">
    <source>
        <dbReference type="ARBA" id="ARBA00023170"/>
    </source>
</evidence>
<dbReference type="SUPFAM" id="SSF56935">
    <property type="entry name" value="Porins"/>
    <property type="match status" value="1"/>
</dbReference>
<dbReference type="Pfam" id="PF00593">
    <property type="entry name" value="TonB_dep_Rec_b-barrel"/>
    <property type="match status" value="1"/>
</dbReference>
<dbReference type="Gene3D" id="2.40.170.20">
    <property type="entry name" value="TonB-dependent receptor, beta-barrel domain"/>
    <property type="match status" value="1"/>
</dbReference>
<keyword evidence="8 16" id="KW-0675">Receptor</keyword>
<dbReference type="InterPro" id="IPR039426">
    <property type="entry name" value="TonB-dep_rcpt-like"/>
</dbReference>
<feature type="region of interest" description="Disordered" evidence="12">
    <location>
        <begin position="250"/>
        <end position="270"/>
    </location>
</feature>
<sequence length="654" mass="70774">MFNYKPLAALVALACAQAALAAEVTRLDEVVVTATRVADKASELPANVTVITAADIASSPARTVQELLSTVAGVHVFNSSGSTTGGAIDLRGFGMTGISNTLILVDGVKQNTNDLAVPNLAGIPLQAIERIEVVRGSGAVAYGGGTTGGVINIITRAGFKDQPSVRASFTAGSHDLKQLDLAVHQASAQVALDAYVQSMTSDNYRDNNAERNDNGGLTATWRHEAGDVRVYARSSNQDLRLAGSRKVNPLTGLDEFGQDTRGTSTPNDYAETRTENYGLQARQELAGGLLYLDVVKRHKSTFSDQSSYLDQRHTDELNSSMRYEREMGSHRLAVGVDGVDGDSDVASGSSLPSPTTRIKQQQLGVFADALLRPFAGSTVNLGLRKQHVDEDVRDLSGFANSYQKQQELNAWQLGVRQVLAQGLDVYARLGQSFRIASADEQAYVTSLLVPQTSHDKELGVAWQQGGNSLRAAYFRSDLRNEIHFNRLTFSNVNLDPTRRQGVELEGKTQLAPQWQLNGNLTWQQAKFRSGVAGGVDLAGNDVPMVPNWLANVGLTWLPQQATRVGLELQYVGKQRLDNDQANQFATRLSAYTLANLKLIHQYSKHVDVSLAVNNVFDKRYASYGIRSGATGSSGQYELYPASGRTMQASLTLSY</sequence>
<dbReference type="PROSITE" id="PS52016">
    <property type="entry name" value="TONB_DEPENDENT_REC_3"/>
    <property type="match status" value="1"/>
</dbReference>
<dbReference type="InterPro" id="IPR000531">
    <property type="entry name" value="Beta-barrel_TonB"/>
</dbReference>
<name>A0ABV7TSX8_9NEIS</name>
<evidence type="ECO:0000256" key="2">
    <source>
        <dbReference type="ARBA" id="ARBA00009810"/>
    </source>
</evidence>
<comment type="subcellular location">
    <subcellularLocation>
        <location evidence="1 10">Cell outer membrane</location>
        <topology evidence="1 10">Multi-pass membrane protein</topology>
    </subcellularLocation>
</comment>
<dbReference type="RefSeq" id="WP_390277788.1">
    <property type="nucleotide sequence ID" value="NZ_JBHRYH010000014.1"/>
</dbReference>
<evidence type="ECO:0000256" key="1">
    <source>
        <dbReference type="ARBA" id="ARBA00004571"/>
    </source>
</evidence>
<gene>
    <name evidence="16" type="ORF">ACFOKJ_06830</name>
</gene>
<evidence type="ECO:0000259" key="15">
    <source>
        <dbReference type="Pfam" id="PF07715"/>
    </source>
</evidence>
<dbReference type="Gene3D" id="2.170.130.10">
    <property type="entry name" value="TonB-dependent receptor, plug domain"/>
    <property type="match status" value="1"/>
</dbReference>
<comment type="similarity">
    <text evidence="2 10 11">Belongs to the TonB-dependent receptor family.</text>
</comment>
<keyword evidence="4 10" id="KW-1134">Transmembrane beta strand</keyword>
<feature type="domain" description="TonB-dependent receptor-like beta-barrel" evidence="14">
    <location>
        <begin position="200"/>
        <end position="615"/>
    </location>
</feature>